<name>A0A9X3X2I6_9BACT</name>
<evidence type="ECO:0000313" key="3">
    <source>
        <dbReference type="Proteomes" id="UP001151081"/>
    </source>
</evidence>
<accession>A0A9X3X2I6</accession>
<dbReference type="SUPFAM" id="SSF63829">
    <property type="entry name" value="Calcium-dependent phosphotriesterase"/>
    <property type="match status" value="1"/>
</dbReference>
<sequence length="418" mass="43171">MLAVITTAACGEAPPTNAGPEGPPELAIVHGAPATPNAEPESATFTIEGYSTAMGSQGAFVAVGTTTGVYELAAAGPTLLPIVGDAPDLPSETGAVRAMAGYENGVLVAAEGGVFFTPGGVLQRSLGTAELAPLGIQAMRARVADDDGDGTAETHLAIRGEKGAYELGGGALVTWTVEGEEGAPTAVLTQKERVYLAYGERVYEIDKASGKAYPLVFDVGFVRAMACGSLACEDGSLVYFASDAGLVERSPSGEYSLYPLAAEGGSAVGIDAFALDASKQRLYALAGSWVLRVRAGEVPEVVATLGPAEAPRSLAVDRIGDVYAGEGTMARKLALGTPLSFLTDVKPIMREYCADCHGSGTRGAPKIDFENYDVALGLVDRVVARVAEDRSMPPPNYEKKLPADKIAIVKEWAITKAP</sequence>
<keyword evidence="3" id="KW-1185">Reference proteome</keyword>
<reference evidence="2 3" key="1">
    <citation type="submission" date="2021-04" db="EMBL/GenBank/DDBJ databases">
        <title>Genome analysis of Polyangium sp.</title>
        <authorList>
            <person name="Li Y."/>
            <person name="Wang J."/>
        </authorList>
    </citation>
    <scope>NUCLEOTIDE SEQUENCE [LARGE SCALE GENOMIC DNA]</scope>
    <source>
        <strain evidence="2 3">SDU14</strain>
    </source>
</reference>
<organism evidence="2 3">
    <name type="scientific">Polyangium jinanense</name>
    <dbReference type="NCBI Taxonomy" id="2829994"/>
    <lineage>
        <taxon>Bacteria</taxon>
        <taxon>Pseudomonadati</taxon>
        <taxon>Myxococcota</taxon>
        <taxon>Polyangia</taxon>
        <taxon>Polyangiales</taxon>
        <taxon>Polyangiaceae</taxon>
        <taxon>Polyangium</taxon>
    </lineage>
</organism>
<dbReference type="EMBL" id="JAGTJJ010000002">
    <property type="protein sequence ID" value="MDC3980246.1"/>
    <property type="molecule type" value="Genomic_DNA"/>
</dbReference>
<evidence type="ECO:0000256" key="1">
    <source>
        <dbReference type="SAM" id="MobiDB-lite"/>
    </source>
</evidence>
<evidence type="ECO:0008006" key="4">
    <source>
        <dbReference type="Google" id="ProtNLM"/>
    </source>
</evidence>
<dbReference type="AlphaFoldDB" id="A0A9X3X2I6"/>
<feature type="region of interest" description="Disordered" evidence="1">
    <location>
        <begin position="11"/>
        <end position="39"/>
    </location>
</feature>
<comment type="caution">
    <text evidence="2">The sequence shown here is derived from an EMBL/GenBank/DDBJ whole genome shotgun (WGS) entry which is preliminary data.</text>
</comment>
<dbReference type="Proteomes" id="UP001151081">
    <property type="component" value="Unassembled WGS sequence"/>
</dbReference>
<evidence type="ECO:0000313" key="2">
    <source>
        <dbReference type="EMBL" id="MDC3980246.1"/>
    </source>
</evidence>
<protein>
    <recommendedName>
        <fullName evidence="4">Cytochrome c domain-containing protein</fullName>
    </recommendedName>
</protein>
<gene>
    <name evidence="2" type="ORF">KEG57_07060</name>
</gene>
<dbReference type="RefSeq" id="WP_272417277.1">
    <property type="nucleotide sequence ID" value="NZ_JAGTJJ010000002.1"/>
</dbReference>
<proteinExistence type="predicted"/>